<evidence type="ECO:0000313" key="3">
    <source>
        <dbReference type="EMBL" id="TPV22149.1"/>
    </source>
</evidence>
<evidence type="ECO:0000256" key="1">
    <source>
        <dbReference type="SAM" id="Phobius"/>
    </source>
</evidence>
<feature type="transmembrane region" description="Helical" evidence="1">
    <location>
        <begin position="155"/>
        <end position="174"/>
    </location>
</feature>
<feature type="transmembrane region" description="Helical" evidence="1">
    <location>
        <begin position="180"/>
        <end position="199"/>
    </location>
</feature>
<organism evidence="3 4">
    <name type="scientific">Pantoea anthophila</name>
    <dbReference type="NCBI Taxonomy" id="470931"/>
    <lineage>
        <taxon>Bacteria</taxon>
        <taxon>Pseudomonadati</taxon>
        <taxon>Pseudomonadota</taxon>
        <taxon>Gammaproteobacteria</taxon>
        <taxon>Enterobacterales</taxon>
        <taxon>Erwiniaceae</taxon>
        <taxon>Pantoea</taxon>
    </lineage>
</organism>
<dbReference type="Proteomes" id="UP000316142">
    <property type="component" value="Unassembled WGS sequence"/>
</dbReference>
<dbReference type="Pfam" id="PF04982">
    <property type="entry name" value="TM_HPP"/>
    <property type="match status" value="1"/>
</dbReference>
<keyword evidence="4" id="KW-1185">Reference proteome</keyword>
<keyword evidence="1" id="KW-0472">Membrane</keyword>
<proteinExistence type="predicted"/>
<keyword evidence="1" id="KW-1133">Transmembrane helix</keyword>
<feature type="transmembrane region" description="Helical" evidence="1">
    <location>
        <begin position="122"/>
        <end position="148"/>
    </location>
</feature>
<accession>A0ABY2Z7Z9</accession>
<feature type="transmembrane region" description="Helical" evidence="1">
    <location>
        <begin position="58"/>
        <end position="77"/>
    </location>
</feature>
<dbReference type="PANTHER" id="PTHR33741:SF5">
    <property type="entry name" value="TRANSMEMBRANE PROTEIN DDB_G0269096-RELATED"/>
    <property type="match status" value="1"/>
</dbReference>
<comment type="caution">
    <text evidence="3">The sequence shown here is derived from an EMBL/GenBank/DDBJ whole genome shotgun (WGS) entry which is preliminary data.</text>
</comment>
<dbReference type="InterPro" id="IPR007065">
    <property type="entry name" value="HPP"/>
</dbReference>
<protein>
    <submittedName>
        <fullName evidence="3">HPP family protein</fullName>
    </submittedName>
</protein>
<gene>
    <name evidence="3" type="ORF">FJW00_18360</name>
</gene>
<sequence>MSGCYLAVDDGKSPPLTIRKCYDPVSKATNERPPAARHPLRQFLARLWPHPLAVTQKHILFAALGAGCGLMLTSLLSHWMLGELNLWFVAPVGASAVLLFGVPASPLAQPWAIVGGNSLSALAGVTVSLLIPDPAIACGVAACVAILLMFQLRCLHPPGGAVALTAILGGPAVQQLGYQFVLTPVLLNSLTLALLALLFNNLAGRRYPHPLAPAESKPEPVAMPVPLTRADLHQAMQGGELLDIDEEDLQALLLRAEQIAQRRQLNR</sequence>
<feature type="domain" description="HPP transmembrane region" evidence="2">
    <location>
        <begin position="55"/>
        <end position="208"/>
    </location>
</feature>
<dbReference type="EMBL" id="VHIZ01000056">
    <property type="protein sequence ID" value="TPV22149.1"/>
    <property type="molecule type" value="Genomic_DNA"/>
</dbReference>
<name>A0ABY2Z7Z9_9GAMM</name>
<keyword evidence="1" id="KW-0812">Transmembrane</keyword>
<evidence type="ECO:0000259" key="2">
    <source>
        <dbReference type="Pfam" id="PF04982"/>
    </source>
</evidence>
<evidence type="ECO:0000313" key="4">
    <source>
        <dbReference type="Proteomes" id="UP000316142"/>
    </source>
</evidence>
<feature type="transmembrane region" description="Helical" evidence="1">
    <location>
        <begin position="84"/>
        <end position="102"/>
    </location>
</feature>
<dbReference type="PANTHER" id="PTHR33741">
    <property type="entry name" value="TRANSMEMBRANE PROTEIN DDB_G0269096-RELATED"/>
    <property type="match status" value="1"/>
</dbReference>
<dbReference type="InterPro" id="IPR058581">
    <property type="entry name" value="TM_HPP"/>
</dbReference>
<reference evidence="3 4" key="1">
    <citation type="submission" date="2019-06" db="EMBL/GenBank/DDBJ databases">
        <title>Taxogenomics and systematics of the genus Pantoea.</title>
        <authorList>
            <person name="Tambong J.T."/>
        </authorList>
    </citation>
    <scope>NUCLEOTIDE SEQUENCE [LARGE SCALE GENOMIC DNA]</scope>
    <source>
        <strain evidence="3 4">LMG 2558</strain>
    </source>
</reference>